<protein>
    <submittedName>
        <fullName evidence="7">Carbohydrate kinase</fullName>
    </submittedName>
</protein>
<evidence type="ECO:0000256" key="4">
    <source>
        <dbReference type="RuleBase" id="RU003733"/>
    </source>
</evidence>
<dbReference type="EMBL" id="DRVY01000087">
    <property type="protein sequence ID" value="HHR92423.1"/>
    <property type="molecule type" value="Genomic_DNA"/>
</dbReference>
<dbReference type="InterPro" id="IPR018485">
    <property type="entry name" value="FGGY_C"/>
</dbReference>
<gene>
    <name evidence="7" type="ORF">ENL96_02835</name>
</gene>
<dbReference type="GO" id="GO:0016301">
    <property type="term" value="F:kinase activity"/>
    <property type="evidence" value="ECO:0007669"/>
    <property type="project" value="UniProtKB-KW"/>
</dbReference>
<evidence type="ECO:0000256" key="2">
    <source>
        <dbReference type="ARBA" id="ARBA00022679"/>
    </source>
</evidence>
<accession>A0A7C5YXY1</accession>
<evidence type="ECO:0000256" key="1">
    <source>
        <dbReference type="ARBA" id="ARBA00009156"/>
    </source>
</evidence>
<feature type="domain" description="Carbohydrate kinase FGGY N-terminal" evidence="5">
    <location>
        <begin position="4"/>
        <end position="247"/>
    </location>
</feature>
<sequence length="511" mass="56734">MFLMGIDAGTTSIKVGIYSTTGETIAISSERISIETPKVGWAEEDMLDVWNATKSAIKCALKKSKIRGEEILAIGLSGQGGGAWLVDGKGSPVRKAIIWLDLRASNLVEKLKESQKDKELYEITGWRIFPSSGPILLKWLQENEPTTLEKAKYFLRCKDWIKFCLTGSSSTDPSYMISEINIKTNKYSEEVFEILGIKKEYIGLFPQLIPAWKIAGTVNSIAAKETGLKEGTPVSSGGYDVCSCALGAGVINNKQLFAIIGTAGIYAAVVDHPIFDPNQQVSVNLHVIPDRYVLNCQSMTATPNLDWFINEFCKDLITKAGDKNVYKICDSIVSEVPPGAGGILYHPYLQGEIGPFVKASARATFTGLSLWHKRDHLLRAIYEGVGFSMLDNFQKINELLFLDIKPKREITVVGGGAQSDIWLQILADINNTMIVVPEGKELGCKGAAINAGIAVDLYKNHEEAVKNFVKIQKIYKPNEKNFILYDKMFRIYQEVYKGLWDAWDKLALMQY</sequence>
<organism evidence="7">
    <name type="scientific">candidate division CPR3 bacterium</name>
    <dbReference type="NCBI Taxonomy" id="2268181"/>
    <lineage>
        <taxon>Bacteria</taxon>
        <taxon>Bacteria division CPR3</taxon>
    </lineage>
</organism>
<dbReference type="PANTHER" id="PTHR43095:SF3">
    <property type="entry name" value="L-XYLULOSE_3-KETO-L-GULONATE KINASE"/>
    <property type="match status" value="1"/>
</dbReference>
<comment type="caution">
    <text evidence="7">The sequence shown here is derived from an EMBL/GenBank/DDBJ whole genome shotgun (WGS) entry which is preliminary data.</text>
</comment>
<dbReference type="CDD" id="cd07802">
    <property type="entry name" value="ASKHA_NBD_FGGY_EcLyxK-like"/>
    <property type="match status" value="1"/>
</dbReference>
<keyword evidence="3 4" id="KW-0418">Kinase</keyword>
<dbReference type="SUPFAM" id="SSF53067">
    <property type="entry name" value="Actin-like ATPase domain"/>
    <property type="match status" value="2"/>
</dbReference>
<dbReference type="PANTHER" id="PTHR43095">
    <property type="entry name" value="SUGAR KINASE"/>
    <property type="match status" value="1"/>
</dbReference>
<evidence type="ECO:0000259" key="5">
    <source>
        <dbReference type="Pfam" id="PF00370"/>
    </source>
</evidence>
<dbReference type="Gene3D" id="3.30.420.40">
    <property type="match status" value="2"/>
</dbReference>
<dbReference type="PROSITE" id="PS00445">
    <property type="entry name" value="FGGY_KINASES_2"/>
    <property type="match status" value="1"/>
</dbReference>
<comment type="similarity">
    <text evidence="1 4">Belongs to the FGGY kinase family.</text>
</comment>
<dbReference type="InterPro" id="IPR000577">
    <property type="entry name" value="Carb_kinase_FGGY"/>
</dbReference>
<dbReference type="PIRSF" id="PIRSF000538">
    <property type="entry name" value="GlpK"/>
    <property type="match status" value="1"/>
</dbReference>
<dbReference type="InterPro" id="IPR050406">
    <property type="entry name" value="FGGY_Carb_Kinase"/>
</dbReference>
<dbReference type="InterPro" id="IPR018483">
    <property type="entry name" value="Carb_kinase_FGGY_CS"/>
</dbReference>
<reference evidence="7" key="1">
    <citation type="journal article" date="2020" name="mSystems">
        <title>Genome- and Community-Level Interaction Insights into Carbon Utilization and Element Cycling Functions of Hydrothermarchaeota in Hydrothermal Sediment.</title>
        <authorList>
            <person name="Zhou Z."/>
            <person name="Liu Y."/>
            <person name="Xu W."/>
            <person name="Pan J."/>
            <person name="Luo Z.H."/>
            <person name="Li M."/>
        </authorList>
    </citation>
    <scope>NUCLEOTIDE SEQUENCE [LARGE SCALE GENOMIC DNA]</scope>
    <source>
        <strain evidence="7">SpSt-1042</strain>
    </source>
</reference>
<name>A0A7C5YXY1_UNCC3</name>
<dbReference type="InterPro" id="IPR043129">
    <property type="entry name" value="ATPase_NBD"/>
</dbReference>
<keyword evidence="2 4" id="KW-0808">Transferase</keyword>
<dbReference type="Pfam" id="PF02782">
    <property type="entry name" value="FGGY_C"/>
    <property type="match status" value="1"/>
</dbReference>
<evidence type="ECO:0000256" key="3">
    <source>
        <dbReference type="ARBA" id="ARBA00022777"/>
    </source>
</evidence>
<proteinExistence type="inferred from homology"/>
<dbReference type="Pfam" id="PF00370">
    <property type="entry name" value="FGGY_N"/>
    <property type="match status" value="1"/>
</dbReference>
<dbReference type="AlphaFoldDB" id="A0A7C5YXY1"/>
<evidence type="ECO:0000313" key="7">
    <source>
        <dbReference type="EMBL" id="HHR92423.1"/>
    </source>
</evidence>
<dbReference type="InterPro" id="IPR018484">
    <property type="entry name" value="FGGY_N"/>
</dbReference>
<evidence type="ECO:0000259" key="6">
    <source>
        <dbReference type="Pfam" id="PF02782"/>
    </source>
</evidence>
<feature type="domain" description="Carbohydrate kinase FGGY C-terminal" evidence="6">
    <location>
        <begin position="259"/>
        <end position="454"/>
    </location>
</feature>
<dbReference type="GO" id="GO:0016773">
    <property type="term" value="F:phosphotransferase activity, alcohol group as acceptor"/>
    <property type="evidence" value="ECO:0007669"/>
    <property type="project" value="InterPro"/>
</dbReference>
<dbReference type="GO" id="GO:0005975">
    <property type="term" value="P:carbohydrate metabolic process"/>
    <property type="evidence" value="ECO:0007669"/>
    <property type="project" value="InterPro"/>
</dbReference>